<keyword evidence="4 5" id="KW-0472">Membrane</keyword>
<dbReference type="AlphaFoldDB" id="A0A9W7LDV6"/>
<dbReference type="GO" id="GO:0005216">
    <property type="term" value="F:monoatomic ion channel activity"/>
    <property type="evidence" value="ECO:0007669"/>
    <property type="project" value="InterPro"/>
</dbReference>
<evidence type="ECO:0000256" key="1">
    <source>
        <dbReference type="ARBA" id="ARBA00004141"/>
    </source>
</evidence>
<dbReference type="Proteomes" id="UP001165065">
    <property type="component" value="Unassembled WGS sequence"/>
</dbReference>
<comment type="caution">
    <text evidence="7">The sequence shown here is derived from an EMBL/GenBank/DDBJ whole genome shotgun (WGS) entry which is preliminary data.</text>
</comment>
<keyword evidence="8" id="KW-1185">Reference proteome</keyword>
<dbReference type="InterPro" id="IPR015925">
    <property type="entry name" value="Ryanodine_IP3_receptor"/>
</dbReference>
<evidence type="ECO:0000256" key="3">
    <source>
        <dbReference type="ARBA" id="ARBA00022989"/>
    </source>
</evidence>
<protein>
    <recommendedName>
        <fullName evidence="6">Ion transport domain-containing protein</fullName>
    </recommendedName>
</protein>
<dbReference type="EMBL" id="BRYA01000344">
    <property type="protein sequence ID" value="GMI47440.1"/>
    <property type="molecule type" value="Genomic_DNA"/>
</dbReference>
<dbReference type="GO" id="GO:0006816">
    <property type="term" value="P:calcium ion transport"/>
    <property type="evidence" value="ECO:0007669"/>
    <property type="project" value="InterPro"/>
</dbReference>
<keyword evidence="2 5" id="KW-0812">Transmembrane</keyword>
<evidence type="ECO:0000256" key="2">
    <source>
        <dbReference type="ARBA" id="ARBA00022692"/>
    </source>
</evidence>
<reference evidence="8" key="1">
    <citation type="journal article" date="2023" name="Commun. Biol.">
        <title>Genome analysis of Parmales, the sister group of diatoms, reveals the evolutionary specialization of diatoms from phago-mixotrophs to photoautotrophs.</title>
        <authorList>
            <person name="Ban H."/>
            <person name="Sato S."/>
            <person name="Yoshikawa S."/>
            <person name="Yamada K."/>
            <person name="Nakamura Y."/>
            <person name="Ichinomiya M."/>
            <person name="Sato N."/>
            <person name="Blanc-Mathieu R."/>
            <person name="Endo H."/>
            <person name="Kuwata A."/>
            <person name="Ogata H."/>
        </authorList>
    </citation>
    <scope>NUCLEOTIDE SEQUENCE [LARGE SCALE GENOMIC DNA]</scope>
</reference>
<feature type="transmembrane region" description="Helical" evidence="5">
    <location>
        <begin position="177"/>
        <end position="196"/>
    </location>
</feature>
<keyword evidence="3 5" id="KW-1133">Transmembrane helix</keyword>
<evidence type="ECO:0000256" key="4">
    <source>
        <dbReference type="ARBA" id="ARBA00023136"/>
    </source>
</evidence>
<evidence type="ECO:0000256" key="5">
    <source>
        <dbReference type="SAM" id="Phobius"/>
    </source>
</evidence>
<evidence type="ECO:0000313" key="8">
    <source>
        <dbReference type="Proteomes" id="UP001165065"/>
    </source>
</evidence>
<comment type="subcellular location">
    <subcellularLocation>
        <location evidence="1">Membrane</location>
        <topology evidence="1">Multi-pass membrane protein</topology>
    </subcellularLocation>
</comment>
<feature type="transmembrane region" description="Helical" evidence="5">
    <location>
        <begin position="89"/>
        <end position="112"/>
    </location>
</feature>
<dbReference type="OrthoDB" id="300855at2759"/>
<dbReference type="PANTHER" id="PTHR13715:SF99">
    <property type="entry name" value="INOSITOL 1,4,5-TRISPHOSPHATE RECEPTOR-LIKE PROTEIN A"/>
    <property type="match status" value="1"/>
</dbReference>
<accession>A0A9W7LDV6</accession>
<feature type="domain" description="Ion transport" evidence="6">
    <location>
        <begin position="235"/>
        <end position="407"/>
    </location>
</feature>
<dbReference type="Gene3D" id="1.10.287.70">
    <property type="match status" value="1"/>
</dbReference>
<dbReference type="PANTHER" id="PTHR13715">
    <property type="entry name" value="RYANODINE RECEPTOR AND IP3 RECEPTOR"/>
    <property type="match status" value="1"/>
</dbReference>
<organism evidence="7 8">
    <name type="scientific">Triparma columacea</name>
    <dbReference type="NCBI Taxonomy" id="722753"/>
    <lineage>
        <taxon>Eukaryota</taxon>
        <taxon>Sar</taxon>
        <taxon>Stramenopiles</taxon>
        <taxon>Ochrophyta</taxon>
        <taxon>Bolidophyceae</taxon>
        <taxon>Parmales</taxon>
        <taxon>Triparmaceae</taxon>
        <taxon>Triparma</taxon>
    </lineage>
</organism>
<feature type="transmembrane region" description="Helical" evidence="5">
    <location>
        <begin position="379"/>
        <end position="401"/>
    </location>
</feature>
<feature type="transmembrane region" description="Helical" evidence="5">
    <location>
        <begin position="146"/>
        <end position="165"/>
    </location>
</feature>
<evidence type="ECO:0000313" key="7">
    <source>
        <dbReference type="EMBL" id="GMI47440.1"/>
    </source>
</evidence>
<sequence length="546" mass="61830">MDECDLSSQEARVKEMIQACDDLEDEMEYFLKMKDFRVFQMFTRNFLTIKSFVFALVLLLNVNVMLSTLTDENLVLADSTWAFNNSAGLTVLLGVLVNFGYTFIVAFLIVSFGPLEWRRCLRNQELQDEEEEELRKRGEEVPRSNAMWKFFVAIIFYVCCCYIHSMTKNAAGAEAYYGLGETFFALFLPFALRAQLQLPKSPILRRYCAALDLLSYPPIRNHIILVVFTYVGLWRSYFFTLTLLDVLTMSQTLYSVVKSVLIPITQLTQTFFLFIVVICCYTSFAYFLFGSTQFGGEDDRMIEYLVNSTVGANGTEEEVLQPTGVVWLPEEEEGAVEGCDTLLECFIQTTYIGIRAGDMAEVLDDPDESSYHVRMLFDLSFFLILGILLFDMVTGIILDTFGALREEVAEREDTLKNVSFISGLERKEIEEIGGLNFDSINESDQSVWDYIFFVIYLRNKSPSDMTGCETFVHECLEADDTSWVPNHTSLVMERMGIGDDGGEDDEVLMQKVEGLERGMRRLEELLMNAGVGNGGNGGNGGEGAKS</sequence>
<feature type="transmembrane region" description="Helical" evidence="5">
    <location>
        <begin position="47"/>
        <end position="69"/>
    </location>
</feature>
<proteinExistence type="predicted"/>
<evidence type="ECO:0000259" key="6">
    <source>
        <dbReference type="Pfam" id="PF00520"/>
    </source>
</evidence>
<dbReference type="GO" id="GO:0016020">
    <property type="term" value="C:membrane"/>
    <property type="evidence" value="ECO:0007669"/>
    <property type="project" value="UniProtKB-SubCell"/>
</dbReference>
<dbReference type="Pfam" id="PF00520">
    <property type="entry name" value="Ion_trans"/>
    <property type="match status" value="1"/>
</dbReference>
<dbReference type="InterPro" id="IPR005821">
    <property type="entry name" value="Ion_trans_dom"/>
</dbReference>
<feature type="transmembrane region" description="Helical" evidence="5">
    <location>
        <begin position="269"/>
        <end position="289"/>
    </location>
</feature>
<name>A0A9W7LDV6_9STRA</name>
<gene>
    <name evidence="7" type="ORF">TrCOL_g9418</name>
</gene>